<evidence type="ECO:0000313" key="3">
    <source>
        <dbReference type="Proteomes" id="UP001165074"/>
    </source>
</evidence>
<accession>A0A9W6S584</accession>
<name>A0A9W6S584_9ACTN</name>
<dbReference type="EMBL" id="BSTK01000008">
    <property type="protein sequence ID" value="GLY87619.1"/>
    <property type="molecule type" value="Genomic_DNA"/>
</dbReference>
<reference evidence="2" key="1">
    <citation type="submission" date="2023-03" db="EMBL/GenBank/DDBJ databases">
        <title>Actinoallomurus iriomotensis NBRC 103684.</title>
        <authorList>
            <person name="Ichikawa N."/>
            <person name="Sato H."/>
            <person name="Tonouchi N."/>
        </authorList>
    </citation>
    <scope>NUCLEOTIDE SEQUENCE</scope>
    <source>
        <strain evidence="2">NBRC 103684</strain>
    </source>
</reference>
<evidence type="ECO:0000256" key="1">
    <source>
        <dbReference type="SAM" id="MobiDB-lite"/>
    </source>
</evidence>
<protein>
    <submittedName>
        <fullName evidence="2">Uncharacterized protein</fullName>
    </submittedName>
</protein>
<feature type="compositionally biased region" description="Basic and acidic residues" evidence="1">
    <location>
        <begin position="128"/>
        <end position="137"/>
    </location>
</feature>
<dbReference type="RefSeq" id="WP_285576786.1">
    <property type="nucleotide sequence ID" value="NZ_BSTK01000008.1"/>
</dbReference>
<comment type="caution">
    <text evidence="2">The sequence shown here is derived from an EMBL/GenBank/DDBJ whole genome shotgun (WGS) entry which is preliminary data.</text>
</comment>
<dbReference type="Proteomes" id="UP001165074">
    <property type="component" value="Unassembled WGS sequence"/>
</dbReference>
<sequence length="137" mass="14695">MIHDPACRTASGAECPIGLRVPLRFKGHAFISIGRKAGPGEPYASTSPKDAAHGLAGMTVARAEAALARKGLRVGRYNVYWPQWGTSLPRTRIPSRWKVSGDGADPYSPGTVLLPIDAQGPMPPDVADQARRHWDGK</sequence>
<gene>
    <name evidence="2" type="ORF">Airi02_055480</name>
</gene>
<feature type="region of interest" description="Disordered" evidence="1">
    <location>
        <begin position="118"/>
        <end position="137"/>
    </location>
</feature>
<dbReference type="AlphaFoldDB" id="A0A9W6S584"/>
<organism evidence="2 3">
    <name type="scientific">Actinoallomurus iriomotensis</name>
    <dbReference type="NCBI Taxonomy" id="478107"/>
    <lineage>
        <taxon>Bacteria</taxon>
        <taxon>Bacillati</taxon>
        <taxon>Actinomycetota</taxon>
        <taxon>Actinomycetes</taxon>
        <taxon>Streptosporangiales</taxon>
        <taxon>Thermomonosporaceae</taxon>
        <taxon>Actinoallomurus</taxon>
    </lineage>
</organism>
<keyword evidence="3" id="KW-1185">Reference proteome</keyword>
<proteinExistence type="predicted"/>
<evidence type="ECO:0000313" key="2">
    <source>
        <dbReference type="EMBL" id="GLY87619.1"/>
    </source>
</evidence>